<dbReference type="Pfam" id="PF20684">
    <property type="entry name" value="Fung_rhodopsin"/>
    <property type="match status" value="1"/>
</dbReference>
<evidence type="ECO:0000259" key="8">
    <source>
        <dbReference type="Pfam" id="PF20684"/>
    </source>
</evidence>
<feature type="domain" description="Rhodopsin" evidence="8">
    <location>
        <begin position="81"/>
        <end position="331"/>
    </location>
</feature>
<evidence type="ECO:0000256" key="4">
    <source>
        <dbReference type="ARBA" id="ARBA00023136"/>
    </source>
</evidence>
<proteinExistence type="inferred from homology"/>
<feature type="transmembrane region" description="Helical" evidence="7">
    <location>
        <begin position="97"/>
        <end position="122"/>
    </location>
</feature>
<feature type="region of interest" description="Disordered" evidence="6">
    <location>
        <begin position="341"/>
        <end position="431"/>
    </location>
</feature>
<dbReference type="PANTHER" id="PTHR33048">
    <property type="entry name" value="PTH11-LIKE INTEGRAL MEMBRANE PROTEIN (AFU_ORTHOLOGUE AFUA_5G11245)"/>
    <property type="match status" value="1"/>
</dbReference>
<dbReference type="AlphaFoldDB" id="A0A0B7KH50"/>
<evidence type="ECO:0000256" key="1">
    <source>
        <dbReference type="ARBA" id="ARBA00004141"/>
    </source>
</evidence>
<feature type="transmembrane region" description="Helical" evidence="7">
    <location>
        <begin position="229"/>
        <end position="253"/>
    </location>
</feature>
<comment type="subcellular location">
    <subcellularLocation>
        <location evidence="1">Membrane</location>
        <topology evidence="1">Multi-pass membrane protein</topology>
    </subcellularLocation>
</comment>
<dbReference type="GO" id="GO:0016020">
    <property type="term" value="C:membrane"/>
    <property type="evidence" value="ECO:0007669"/>
    <property type="project" value="UniProtKB-SubCell"/>
</dbReference>
<comment type="similarity">
    <text evidence="5">Belongs to the SAT4 family.</text>
</comment>
<feature type="transmembrane region" description="Helical" evidence="7">
    <location>
        <begin position="265"/>
        <end position="287"/>
    </location>
</feature>
<feature type="transmembrane region" description="Helical" evidence="7">
    <location>
        <begin position="180"/>
        <end position="200"/>
    </location>
</feature>
<protein>
    <recommendedName>
        <fullName evidence="8">Rhodopsin domain-containing protein</fullName>
    </recommendedName>
</protein>
<name>A0A0B7KH50_BIOOC</name>
<reference evidence="9" key="1">
    <citation type="submission" date="2015-01" db="EMBL/GenBank/DDBJ databases">
        <authorList>
            <person name="Durling Mikael"/>
        </authorList>
    </citation>
    <scope>NUCLEOTIDE SEQUENCE</scope>
</reference>
<evidence type="ECO:0000313" key="9">
    <source>
        <dbReference type="EMBL" id="CEO56883.1"/>
    </source>
</evidence>
<evidence type="ECO:0000256" key="7">
    <source>
        <dbReference type="SAM" id="Phobius"/>
    </source>
</evidence>
<feature type="transmembrane region" description="Helical" evidence="7">
    <location>
        <begin position="150"/>
        <end position="168"/>
    </location>
</feature>
<evidence type="ECO:0000256" key="3">
    <source>
        <dbReference type="ARBA" id="ARBA00022989"/>
    </source>
</evidence>
<evidence type="ECO:0000256" key="2">
    <source>
        <dbReference type="ARBA" id="ARBA00022692"/>
    </source>
</evidence>
<sequence>MCTIPIRCKAHPFFLRQISFDSNTDPYVVARGSTKMGTLEEGKQIQAQAYATASIQPLGLGPASNGLIYFFSALVTIVLGLRVYVRFFSRKVWGWDDLLAIAGYVAFVPSNVLGVIASYYGLGAYKQDLDPDTQSLLQIRAIEYFMYYEILYFAASATTKVSITIAVLRLCDKHDIYRWIAIGNATLMIVAAGAAGVFVLTNCRPFAVYWNADLGVCTFGDKGLASLKIVSLVGSSFQMLSDWVSAILPFFIIYKLQMPSRTKTALIGVLSLGILASAAALARMLYYGYWDTKKHPDTLLYYTAVIVITSELEVGLGMIACSLPPLGRMLRAVFSTHRSNGNSDMRYNGPGNSGTPLRTLPTSGLRSHPLGKPSSEWAHLGDNESERKSGESKAPIYRINRETTVQVEVSKADSDGSIENAPRKKGITEHW</sequence>
<gene>
    <name evidence="9" type="ORF">BN869_000012941_1</name>
</gene>
<feature type="compositionally biased region" description="Basic and acidic residues" evidence="6">
    <location>
        <begin position="379"/>
        <end position="391"/>
    </location>
</feature>
<feature type="transmembrane region" description="Helical" evidence="7">
    <location>
        <begin position="299"/>
        <end position="321"/>
    </location>
</feature>
<feature type="transmembrane region" description="Helical" evidence="7">
    <location>
        <begin position="67"/>
        <end position="85"/>
    </location>
</feature>
<feature type="compositionally biased region" description="Polar residues" evidence="6">
    <location>
        <begin position="353"/>
        <end position="365"/>
    </location>
</feature>
<evidence type="ECO:0000256" key="5">
    <source>
        <dbReference type="ARBA" id="ARBA00038359"/>
    </source>
</evidence>
<dbReference type="InterPro" id="IPR052337">
    <property type="entry name" value="SAT4-like"/>
</dbReference>
<dbReference type="InterPro" id="IPR049326">
    <property type="entry name" value="Rhodopsin_dom_fungi"/>
</dbReference>
<dbReference type="EMBL" id="CDPU01000077">
    <property type="protein sequence ID" value="CEO56883.1"/>
    <property type="molecule type" value="Genomic_DNA"/>
</dbReference>
<keyword evidence="3 7" id="KW-1133">Transmembrane helix</keyword>
<evidence type="ECO:0000256" key="6">
    <source>
        <dbReference type="SAM" id="MobiDB-lite"/>
    </source>
</evidence>
<accession>A0A0B7KH50</accession>
<dbReference type="PANTHER" id="PTHR33048:SF15">
    <property type="entry name" value="INTEGRAL MEMBRANE PROTEIN"/>
    <property type="match status" value="1"/>
</dbReference>
<organism evidence="9">
    <name type="scientific">Bionectria ochroleuca</name>
    <name type="common">Gliocladium roseum</name>
    <dbReference type="NCBI Taxonomy" id="29856"/>
    <lineage>
        <taxon>Eukaryota</taxon>
        <taxon>Fungi</taxon>
        <taxon>Dikarya</taxon>
        <taxon>Ascomycota</taxon>
        <taxon>Pezizomycotina</taxon>
        <taxon>Sordariomycetes</taxon>
        <taxon>Hypocreomycetidae</taxon>
        <taxon>Hypocreales</taxon>
        <taxon>Bionectriaceae</taxon>
        <taxon>Clonostachys</taxon>
    </lineage>
</organism>
<keyword evidence="4 7" id="KW-0472">Membrane</keyword>
<keyword evidence="2 7" id="KW-0812">Transmembrane</keyword>